<dbReference type="PANTHER" id="PTHR30086">
    <property type="entry name" value="ARGININE EXPORTER PROTEIN ARGO"/>
    <property type="match status" value="1"/>
</dbReference>
<dbReference type="RefSeq" id="WP_072776665.1">
    <property type="nucleotide sequence ID" value="NZ_FQXC01000001.1"/>
</dbReference>
<feature type="transmembrane region" description="Helical" evidence="6">
    <location>
        <begin position="12"/>
        <end position="34"/>
    </location>
</feature>
<protein>
    <submittedName>
        <fullName evidence="7">Threonine/homoserine/homoserine lactone efflux protein</fullName>
    </submittedName>
</protein>
<feature type="transmembrane region" description="Helical" evidence="6">
    <location>
        <begin position="134"/>
        <end position="160"/>
    </location>
</feature>
<evidence type="ECO:0000256" key="2">
    <source>
        <dbReference type="ARBA" id="ARBA00022475"/>
    </source>
</evidence>
<dbReference type="OrthoDB" id="7659099at2"/>
<gene>
    <name evidence="7" type="ORF">SAMN05443551_0340</name>
</gene>
<dbReference type="GO" id="GO:0005886">
    <property type="term" value="C:plasma membrane"/>
    <property type="evidence" value="ECO:0007669"/>
    <property type="project" value="UniProtKB-SubCell"/>
</dbReference>
<reference evidence="7 8" key="1">
    <citation type="submission" date="2016-11" db="EMBL/GenBank/DDBJ databases">
        <authorList>
            <person name="Jaros S."/>
            <person name="Januszkiewicz K."/>
            <person name="Wedrychowicz H."/>
        </authorList>
    </citation>
    <scope>NUCLEOTIDE SEQUENCE [LARGE SCALE GENOMIC DNA]</scope>
    <source>
        <strain evidence="7 8">DSM 29431</strain>
    </source>
</reference>
<proteinExistence type="predicted"/>
<dbReference type="GO" id="GO:0015171">
    <property type="term" value="F:amino acid transmembrane transporter activity"/>
    <property type="evidence" value="ECO:0007669"/>
    <property type="project" value="TreeGrafter"/>
</dbReference>
<keyword evidence="2" id="KW-1003">Cell membrane</keyword>
<comment type="subcellular location">
    <subcellularLocation>
        <location evidence="1">Cell membrane</location>
        <topology evidence="1">Multi-pass membrane protein</topology>
    </subcellularLocation>
</comment>
<name>A0A1M5LZH7_9RHOB</name>
<accession>A0A1M5LZH7</accession>
<sequence length="212" mass="21979">MLAEWLPNLLAGWAVQLLGVLSPGPGVALILTVATTQGRTAAITTCFGIATGAVCLVAAAVIGLGALVAEVAWAMTAIKLMGAAYLSWLAWNAFGRAVSPPPPPSASFSGLADRRAGAIALGGFAMQVTNPKAIMYWLAAVAVANFAAAPWPIILIFILGGFVNSFVGHGAWAVALSSRPFTALYARGRRWVEATLGVFFAFTAYKLATTRI</sequence>
<keyword evidence="4 6" id="KW-1133">Transmembrane helix</keyword>
<dbReference type="InterPro" id="IPR001123">
    <property type="entry name" value="LeuE-type"/>
</dbReference>
<dbReference type="EMBL" id="FQXC01000001">
    <property type="protein sequence ID" value="SHG70457.1"/>
    <property type="molecule type" value="Genomic_DNA"/>
</dbReference>
<evidence type="ECO:0000256" key="6">
    <source>
        <dbReference type="SAM" id="Phobius"/>
    </source>
</evidence>
<keyword evidence="5 6" id="KW-0472">Membrane</keyword>
<evidence type="ECO:0000313" key="8">
    <source>
        <dbReference type="Proteomes" id="UP000184221"/>
    </source>
</evidence>
<keyword evidence="3 6" id="KW-0812">Transmembrane</keyword>
<dbReference type="STRING" id="996342.SAMN05443551_0340"/>
<evidence type="ECO:0000256" key="5">
    <source>
        <dbReference type="ARBA" id="ARBA00023136"/>
    </source>
</evidence>
<evidence type="ECO:0000256" key="4">
    <source>
        <dbReference type="ARBA" id="ARBA00022989"/>
    </source>
</evidence>
<dbReference type="AlphaFoldDB" id="A0A1M5LZH7"/>
<evidence type="ECO:0000313" key="7">
    <source>
        <dbReference type="EMBL" id="SHG70457.1"/>
    </source>
</evidence>
<feature type="transmembrane region" description="Helical" evidence="6">
    <location>
        <begin position="41"/>
        <end position="65"/>
    </location>
</feature>
<keyword evidence="8" id="KW-1185">Reference proteome</keyword>
<dbReference type="PANTHER" id="PTHR30086:SF20">
    <property type="entry name" value="ARGININE EXPORTER PROTEIN ARGO-RELATED"/>
    <property type="match status" value="1"/>
</dbReference>
<evidence type="ECO:0000256" key="3">
    <source>
        <dbReference type="ARBA" id="ARBA00022692"/>
    </source>
</evidence>
<evidence type="ECO:0000256" key="1">
    <source>
        <dbReference type="ARBA" id="ARBA00004651"/>
    </source>
</evidence>
<dbReference type="Pfam" id="PF01810">
    <property type="entry name" value="LysE"/>
    <property type="match status" value="1"/>
</dbReference>
<feature type="transmembrane region" description="Helical" evidence="6">
    <location>
        <begin position="71"/>
        <end position="91"/>
    </location>
</feature>
<dbReference type="Proteomes" id="UP000184221">
    <property type="component" value="Unassembled WGS sequence"/>
</dbReference>
<organism evidence="7 8">
    <name type="scientific">Marivita hallyeonensis</name>
    <dbReference type="NCBI Taxonomy" id="996342"/>
    <lineage>
        <taxon>Bacteria</taxon>
        <taxon>Pseudomonadati</taxon>
        <taxon>Pseudomonadota</taxon>
        <taxon>Alphaproteobacteria</taxon>
        <taxon>Rhodobacterales</taxon>
        <taxon>Roseobacteraceae</taxon>
        <taxon>Marivita</taxon>
    </lineage>
</organism>